<dbReference type="PANTHER" id="PTHR43884:SF12">
    <property type="entry name" value="ISOVALERYL-COA DEHYDROGENASE, MITOCHONDRIAL-RELATED"/>
    <property type="match status" value="1"/>
</dbReference>
<dbReference type="EMBL" id="FYDG01000001">
    <property type="protein sequence ID" value="SNB51885.1"/>
    <property type="molecule type" value="Genomic_DNA"/>
</dbReference>
<gene>
    <name evidence="2" type="ORF">SAMN06265338_101140</name>
</gene>
<dbReference type="PANTHER" id="PTHR43884">
    <property type="entry name" value="ACYL-COA DEHYDROGENASE"/>
    <property type="match status" value="1"/>
</dbReference>
<dbReference type="Proteomes" id="UP000198418">
    <property type="component" value="Unassembled WGS sequence"/>
</dbReference>
<name>A0A212PXR6_RHOAC</name>
<protein>
    <submittedName>
        <fullName evidence="2">Acyl-CoA dehydrogenase</fullName>
    </submittedName>
</protein>
<dbReference type="InterPro" id="IPR036250">
    <property type="entry name" value="AcylCo_DH-like_C"/>
</dbReference>
<dbReference type="InterPro" id="IPR037069">
    <property type="entry name" value="AcylCoA_DH/ox_N_sf"/>
</dbReference>
<sequence>MNTVPRPRAALDLSERARRAASVARAFADAVDAENRFPHEAMAAIKAERLLGVMIPVDLGGEGRALMEVAEVCAILGQACSAMAMIYAMHMIKLSSCVQHGQDHAWHRNLMRRIADEQLLLGSSTTESGSGDLRTSSCAVVRDGEVFHLEKDATCISYGEFCDLILVTARAHPDAPPSDQVMVAVEKGQYTLERTHPWDTLGMRGTCSEGYLFKATAPVEQIFPLPFAEIAAQSMLAHCHLLWAALWYGLTSEAFSRSQAFVKAAARKAPHAHLTSTLRLAEMSVMLQQMRAVIVDGVARHEAASQTENGLSAISYLVAMNNVKVSAAQLMTQALDHAMIICGLAGYRRITLVGQCSGAYAALHTALRDDDVAGLVLINLWRFAWRGDETLEQALAAPGRSSDAYLRMWRNGEALRRLVRGEAPLRGLLRAANKIGRRGMQAVGEAVSALMRPAPKPGTPEAWLHRLSARGVATHVLFSETDASLDEFARYFGRRDWRARRIAGLERAILRDADHSLSSRAARAVVFDHVRAATKDRASGGPF</sequence>
<feature type="domain" description="Acyl-CoA dehydrogenase/oxidase N-terminal" evidence="1">
    <location>
        <begin position="21"/>
        <end position="103"/>
    </location>
</feature>
<reference evidence="3" key="1">
    <citation type="submission" date="2017-06" db="EMBL/GenBank/DDBJ databases">
        <authorList>
            <person name="Varghese N."/>
            <person name="Submissions S."/>
        </authorList>
    </citation>
    <scope>NUCLEOTIDE SEQUENCE [LARGE SCALE GENOMIC DNA]</scope>
    <source>
        <strain evidence="3">DSM 137</strain>
    </source>
</reference>
<dbReference type="AlphaFoldDB" id="A0A212PXR6"/>
<accession>A0A212PXR6</accession>
<dbReference type="Gene3D" id="1.10.540.10">
    <property type="entry name" value="Acyl-CoA dehydrogenase/oxidase, N-terminal domain"/>
    <property type="match status" value="1"/>
</dbReference>
<dbReference type="GO" id="GO:0050660">
    <property type="term" value="F:flavin adenine dinucleotide binding"/>
    <property type="evidence" value="ECO:0007669"/>
    <property type="project" value="InterPro"/>
</dbReference>
<dbReference type="SUPFAM" id="SSF47203">
    <property type="entry name" value="Acyl-CoA dehydrogenase C-terminal domain-like"/>
    <property type="match status" value="1"/>
</dbReference>
<dbReference type="RefSeq" id="WP_158255211.1">
    <property type="nucleotide sequence ID" value="NZ_FYDG01000001.1"/>
</dbReference>
<dbReference type="InterPro" id="IPR013786">
    <property type="entry name" value="AcylCoA_DH/ox_N"/>
</dbReference>
<dbReference type="InterPro" id="IPR029058">
    <property type="entry name" value="AB_hydrolase_fold"/>
</dbReference>
<dbReference type="GO" id="GO:0003995">
    <property type="term" value="F:acyl-CoA dehydrogenase activity"/>
    <property type="evidence" value="ECO:0007669"/>
    <property type="project" value="TreeGrafter"/>
</dbReference>
<dbReference type="Gene3D" id="2.40.110.10">
    <property type="entry name" value="Butyryl-CoA Dehydrogenase, subunit A, domain 2"/>
    <property type="match status" value="1"/>
</dbReference>
<organism evidence="2 3">
    <name type="scientific">Rhodoblastus acidophilus</name>
    <name type="common">Rhodopseudomonas acidophila</name>
    <dbReference type="NCBI Taxonomy" id="1074"/>
    <lineage>
        <taxon>Bacteria</taxon>
        <taxon>Pseudomonadati</taxon>
        <taxon>Pseudomonadota</taxon>
        <taxon>Alphaproteobacteria</taxon>
        <taxon>Hyphomicrobiales</taxon>
        <taxon>Rhodoblastaceae</taxon>
        <taxon>Rhodoblastus</taxon>
    </lineage>
</organism>
<evidence type="ECO:0000313" key="3">
    <source>
        <dbReference type="Proteomes" id="UP000198418"/>
    </source>
</evidence>
<evidence type="ECO:0000313" key="2">
    <source>
        <dbReference type="EMBL" id="SNB51885.1"/>
    </source>
</evidence>
<dbReference type="Pfam" id="PF02771">
    <property type="entry name" value="Acyl-CoA_dh_N"/>
    <property type="match status" value="1"/>
</dbReference>
<dbReference type="SUPFAM" id="SSF53474">
    <property type="entry name" value="alpha/beta-Hydrolases"/>
    <property type="match status" value="1"/>
</dbReference>
<dbReference type="Gene3D" id="3.40.50.1820">
    <property type="entry name" value="alpha/beta hydrolase"/>
    <property type="match status" value="1"/>
</dbReference>
<dbReference type="InterPro" id="IPR046373">
    <property type="entry name" value="Acyl-CoA_Oxase/DH_mid-dom_sf"/>
</dbReference>
<evidence type="ECO:0000259" key="1">
    <source>
        <dbReference type="Pfam" id="PF02771"/>
    </source>
</evidence>
<dbReference type="SUPFAM" id="SSF56645">
    <property type="entry name" value="Acyl-CoA dehydrogenase NM domain-like"/>
    <property type="match status" value="1"/>
</dbReference>
<dbReference type="OrthoDB" id="2986495at2"/>
<keyword evidence="3" id="KW-1185">Reference proteome</keyword>
<dbReference type="InterPro" id="IPR009100">
    <property type="entry name" value="AcylCoA_DH/oxidase_NM_dom_sf"/>
</dbReference>
<proteinExistence type="predicted"/>